<sequence>MLEQIEKIAVRYDLPPQILLALGIGVGVLLLVWGIYAIFLQDDRVAERLAEVSGHRHKERLDMGLLKAADRDPGGLMQAMMAVDGGKRGELQRRLDQAGLEGRHTLRRFMLARTVLAVVFPGIFLLLLVAAKMPGVYLPFGLTSAMGEMTSFNVYKILTILLLAGYFAPNYWLNYRVSARQRKIEEGFPNALDLLQISIEAGMGFDAAMTRVGNELAHSTPEIAYEFLTVQRQVQAGRAREEAMLEMAHRVGLDSVRSFANVVAQSMQFGTSMAHALTTYSEDLRLQRELRAQEMANKLPVKMSAVMASLMLPALLLLTIGPVAIRFVRNF</sequence>
<accession>A0ABT2ZW92</accession>
<evidence type="ECO:0000256" key="5">
    <source>
        <dbReference type="ARBA" id="ARBA00023136"/>
    </source>
</evidence>
<feature type="transmembrane region" description="Helical" evidence="6">
    <location>
        <begin position="305"/>
        <end position="325"/>
    </location>
</feature>
<keyword evidence="2" id="KW-1003">Cell membrane</keyword>
<comment type="caution">
    <text evidence="8">The sequence shown here is derived from an EMBL/GenBank/DDBJ whole genome shotgun (WGS) entry which is preliminary data.</text>
</comment>
<dbReference type="InterPro" id="IPR018076">
    <property type="entry name" value="T2SS_GspF_dom"/>
</dbReference>
<feature type="transmembrane region" description="Helical" evidence="6">
    <location>
        <begin position="153"/>
        <end position="173"/>
    </location>
</feature>
<evidence type="ECO:0000256" key="3">
    <source>
        <dbReference type="ARBA" id="ARBA00022692"/>
    </source>
</evidence>
<dbReference type="Pfam" id="PF00482">
    <property type="entry name" value="T2SSF"/>
    <property type="match status" value="1"/>
</dbReference>
<feature type="domain" description="Type II secretion system protein GspF" evidence="7">
    <location>
        <begin position="192"/>
        <end position="319"/>
    </location>
</feature>
<dbReference type="Proteomes" id="UP001526166">
    <property type="component" value="Unassembled WGS sequence"/>
</dbReference>
<feature type="transmembrane region" description="Helical" evidence="6">
    <location>
        <begin position="110"/>
        <end position="133"/>
    </location>
</feature>
<reference evidence="8 9" key="1">
    <citation type="submission" date="2022-10" db="EMBL/GenBank/DDBJ databases">
        <title>Sinirhodobacter sp. nov., isolated from ocean surface sediments.</title>
        <authorList>
            <person name="He W."/>
            <person name="Wang L."/>
            <person name="Zhang D.-F."/>
        </authorList>
    </citation>
    <scope>NUCLEOTIDE SEQUENCE [LARGE SCALE GENOMIC DNA]</scope>
    <source>
        <strain evidence="8 9">WL0115</strain>
    </source>
</reference>
<dbReference type="PANTHER" id="PTHR35007">
    <property type="entry name" value="INTEGRAL MEMBRANE PROTEIN-RELATED"/>
    <property type="match status" value="1"/>
</dbReference>
<name>A0ABT2ZW92_9RHOB</name>
<dbReference type="EMBL" id="JAOWKW010000002">
    <property type="protein sequence ID" value="MCV2878018.1"/>
    <property type="molecule type" value="Genomic_DNA"/>
</dbReference>
<dbReference type="RefSeq" id="WP_263847202.1">
    <property type="nucleotide sequence ID" value="NZ_JAOWKW010000002.1"/>
</dbReference>
<evidence type="ECO:0000256" key="2">
    <source>
        <dbReference type="ARBA" id="ARBA00022475"/>
    </source>
</evidence>
<comment type="subcellular location">
    <subcellularLocation>
        <location evidence="1">Cell membrane</location>
        <topology evidence="1">Multi-pass membrane protein</topology>
    </subcellularLocation>
</comment>
<keyword evidence="4 6" id="KW-1133">Transmembrane helix</keyword>
<keyword evidence="3 6" id="KW-0812">Transmembrane</keyword>
<keyword evidence="9" id="KW-1185">Reference proteome</keyword>
<evidence type="ECO:0000313" key="8">
    <source>
        <dbReference type="EMBL" id="MCV2878018.1"/>
    </source>
</evidence>
<protein>
    <submittedName>
        <fullName evidence="8">Type II secretion system F family protein</fullName>
    </submittedName>
</protein>
<proteinExistence type="predicted"/>
<organism evidence="8 9">
    <name type="scientific">Sedimentimonas flavescens</name>
    <dbReference type="NCBI Taxonomy" id="2851012"/>
    <lineage>
        <taxon>Bacteria</taxon>
        <taxon>Pseudomonadati</taxon>
        <taxon>Pseudomonadota</taxon>
        <taxon>Alphaproteobacteria</taxon>
        <taxon>Rhodobacterales</taxon>
        <taxon>Rhodobacter group</taxon>
        <taxon>Sedimentimonas</taxon>
    </lineage>
</organism>
<feature type="transmembrane region" description="Helical" evidence="6">
    <location>
        <begin position="18"/>
        <end position="39"/>
    </location>
</feature>
<evidence type="ECO:0000259" key="7">
    <source>
        <dbReference type="Pfam" id="PF00482"/>
    </source>
</evidence>
<evidence type="ECO:0000256" key="6">
    <source>
        <dbReference type="SAM" id="Phobius"/>
    </source>
</evidence>
<evidence type="ECO:0000256" key="4">
    <source>
        <dbReference type="ARBA" id="ARBA00022989"/>
    </source>
</evidence>
<gene>
    <name evidence="8" type="ORF">OE699_04060</name>
</gene>
<keyword evidence="5 6" id="KW-0472">Membrane</keyword>
<evidence type="ECO:0000313" key="9">
    <source>
        <dbReference type="Proteomes" id="UP001526166"/>
    </source>
</evidence>
<dbReference type="PANTHER" id="PTHR35007:SF2">
    <property type="entry name" value="PILUS ASSEMBLE PROTEIN"/>
    <property type="match status" value="1"/>
</dbReference>
<evidence type="ECO:0000256" key="1">
    <source>
        <dbReference type="ARBA" id="ARBA00004651"/>
    </source>
</evidence>